<evidence type="ECO:0000313" key="2">
    <source>
        <dbReference type="Proteomes" id="UP000823893"/>
    </source>
</evidence>
<accession>A0A9D2N9S5</accession>
<dbReference type="AlphaFoldDB" id="A0A9D2N9S5"/>
<reference evidence="1" key="2">
    <citation type="submission" date="2021-04" db="EMBL/GenBank/DDBJ databases">
        <authorList>
            <person name="Gilroy R."/>
        </authorList>
    </citation>
    <scope>NUCLEOTIDE SEQUENCE</scope>
    <source>
        <strain evidence="1">ChiSxjej6B18-287</strain>
    </source>
</reference>
<dbReference type="EMBL" id="DWWV01000202">
    <property type="protein sequence ID" value="HJC12018.1"/>
    <property type="molecule type" value="Genomic_DNA"/>
</dbReference>
<evidence type="ECO:0000313" key="1">
    <source>
        <dbReference type="EMBL" id="HJC12018.1"/>
    </source>
</evidence>
<evidence type="ECO:0008006" key="3">
    <source>
        <dbReference type="Google" id="ProtNLM"/>
    </source>
</evidence>
<proteinExistence type="predicted"/>
<comment type="caution">
    <text evidence="1">The sequence shown here is derived from an EMBL/GenBank/DDBJ whole genome shotgun (WGS) entry which is preliminary data.</text>
</comment>
<gene>
    <name evidence="1" type="ORF">H9935_14710</name>
</gene>
<name>A0A9D2N9S5_9FIRM</name>
<dbReference type="Proteomes" id="UP000823893">
    <property type="component" value="Unassembled WGS sequence"/>
</dbReference>
<protein>
    <recommendedName>
        <fullName evidence="3">Ribosomal-protein-alanine N-acetyltransferase</fullName>
    </recommendedName>
</protein>
<sequence length="82" mass="9626">MRKYKNQKENQVQEILCNCCGKKIRIENGMVMEGVFHGQIQWGYFSQKDGESHSFDLCEECYDRLTGGFQIPPEKYAEKELL</sequence>
<reference evidence="1" key="1">
    <citation type="journal article" date="2021" name="PeerJ">
        <title>Extensive microbial diversity within the chicken gut microbiome revealed by metagenomics and culture.</title>
        <authorList>
            <person name="Gilroy R."/>
            <person name="Ravi A."/>
            <person name="Getino M."/>
            <person name="Pursley I."/>
            <person name="Horton D.L."/>
            <person name="Alikhan N.F."/>
            <person name="Baker D."/>
            <person name="Gharbi K."/>
            <person name="Hall N."/>
            <person name="Watson M."/>
            <person name="Adriaenssens E.M."/>
            <person name="Foster-Nyarko E."/>
            <person name="Jarju S."/>
            <person name="Secka A."/>
            <person name="Antonio M."/>
            <person name="Oren A."/>
            <person name="Chaudhuri R.R."/>
            <person name="La Ragione R."/>
            <person name="Hildebrand F."/>
            <person name="Pallen M.J."/>
        </authorList>
    </citation>
    <scope>NUCLEOTIDE SEQUENCE</scope>
    <source>
        <strain evidence="1">ChiSxjej6B18-287</strain>
    </source>
</reference>
<organism evidence="1 2">
    <name type="scientific">Candidatus Blautia merdigallinarum</name>
    <dbReference type="NCBI Taxonomy" id="2838495"/>
    <lineage>
        <taxon>Bacteria</taxon>
        <taxon>Bacillati</taxon>
        <taxon>Bacillota</taxon>
        <taxon>Clostridia</taxon>
        <taxon>Lachnospirales</taxon>
        <taxon>Lachnospiraceae</taxon>
        <taxon>Blautia</taxon>
    </lineage>
</organism>